<dbReference type="Pfam" id="PF00171">
    <property type="entry name" value="Aldedh"/>
    <property type="match status" value="1"/>
</dbReference>
<dbReference type="InterPro" id="IPR029510">
    <property type="entry name" value="Ald_DH_CS_GLU"/>
</dbReference>
<dbReference type="Gene3D" id="3.40.605.10">
    <property type="entry name" value="Aldehyde Dehydrogenase, Chain A, domain 1"/>
    <property type="match status" value="1"/>
</dbReference>
<keyword evidence="2 5" id="KW-0560">Oxidoreductase</keyword>
<dbReference type="STRING" id="266779.Meso_2524"/>
<dbReference type="PROSITE" id="PS00070">
    <property type="entry name" value="ALDEHYDE_DEHYDR_CYS"/>
    <property type="match status" value="1"/>
</dbReference>
<evidence type="ECO:0000256" key="5">
    <source>
        <dbReference type="RuleBase" id="RU003345"/>
    </source>
</evidence>
<proteinExistence type="inferred from homology"/>
<dbReference type="EC" id="1.2.99.3" evidence="7"/>
<evidence type="ECO:0000256" key="1">
    <source>
        <dbReference type="ARBA" id="ARBA00009986"/>
    </source>
</evidence>
<dbReference type="InterPro" id="IPR016161">
    <property type="entry name" value="Ald_DH/histidinol_DH"/>
</dbReference>
<evidence type="ECO:0000256" key="3">
    <source>
        <dbReference type="ARBA" id="ARBA00023097"/>
    </source>
</evidence>
<dbReference type="KEGG" id="mes:Meso_2524"/>
<comment type="similarity">
    <text evidence="1 5">Belongs to the aldehyde dehydrogenase family.</text>
</comment>
<dbReference type="SUPFAM" id="SSF53720">
    <property type="entry name" value="ALDH-like"/>
    <property type="match status" value="1"/>
</dbReference>
<feature type="active site" evidence="4">
    <location>
        <position position="265"/>
    </location>
</feature>
<dbReference type="InterPro" id="IPR016160">
    <property type="entry name" value="Ald_DH_CS_CYS"/>
</dbReference>
<dbReference type="FunFam" id="3.40.605.10:FF:000007">
    <property type="entry name" value="NAD/NADP-dependent betaine aldehyde dehydrogenase"/>
    <property type="match status" value="1"/>
</dbReference>
<evidence type="ECO:0000259" key="6">
    <source>
        <dbReference type="Pfam" id="PF00171"/>
    </source>
</evidence>
<dbReference type="GO" id="GO:0016620">
    <property type="term" value="F:oxidoreductase activity, acting on the aldehyde or oxo group of donors, NAD or NADP as acceptor"/>
    <property type="evidence" value="ECO:0007669"/>
    <property type="project" value="InterPro"/>
</dbReference>
<feature type="domain" description="Aldehyde dehydrogenase" evidence="6">
    <location>
        <begin position="30"/>
        <end position="492"/>
    </location>
</feature>
<keyword evidence="3" id="KW-0558">Oxidation</keyword>
<dbReference type="AlphaFoldDB" id="Q11FB7"/>
<protein>
    <submittedName>
        <fullName evidence="7">Aldehyde dehydrogenase (Acceptor)</fullName>
        <ecNumber evidence="7">1.2.99.3</ecNumber>
    </submittedName>
</protein>
<dbReference type="CDD" id="cd07114">
    <property type="entry name" value="ALDH_DhaS"/>
    <property type="match status" value="1"/>
</dbReference>
<dbReference type="PROSITE" id="PS00687">
    <property type="entry name" value="ALDEHYDE_DEHYDR_GLU"/>
    <property type="match status" value="1"/>
</dbReference>
<dbReference type="InterPro" id="IPR016162">
    <property type="entry name" value="Ald_DH_N"/>
</dbReference>
<name>Q11FB7_CHESB</name>
<evidence type="ECO:0000313" key="7">
    <source>
        <dbReference type="EMBL" id="ABG63908.1"/>
    </source>
</evidence>
<dbReference type="HOGENOM" id="CLU_005391_5_1_5"/>
<accession>Q11FB7</accession>
<dbReference type="InterPro" id="IPR015590">
    <property type="entry name" value="Aldehyde_DH_dom"/>
</dbReference>
<dbReference type="EMBL" id="CP000390">
    <property type="protein sequence ID" value="ABG63908.1"/>
    <property type="molecule type" value="Genomic_DNA"/>
</dbReference>
<evidence type="ECO:0000256" key="4">
    <source>
        <dbReference type="PROSITE-ProRule" id="PRU10007"/>
    </source>
</evidence>
<reference evidence="7" key="1">
    <citation type="submission" date="2006-06" db="EMBL/GenBank/DDBJ databases">
        <title>Complete sequence of chromosome of Chelativorans sp. BNC1.</title>
        <authorList>
            <consortium name="US DOE Joint Genome Institute"/>
            <person name="Copeland A."/>
            <person name="Lucas S."/>
            <person name="Lapidus A."/>
            <person name="Barry K."/>
            <person name="Detter J.C."/>
            <person name="Glavina del Rio T."/>
            <person name="Hammon N."/>
            <person name="Israni S."/>
            <person name="Dalin E."/>
            <person name="Tice H."/>
            <person name="Pitluck S."/>
            <person name="Chertkov O."/>
            <person name="Brettin T."/>
            <person name="Bruce D."/>
            <person name="Han C."/>
            <person name="Tapia R."/>
            <person name="Gilna P."/>
            <person name="Schmutz J."/>
            <person name="Larimer F."/>
            <person name="Land M."/>
            <person name="Hauser L."/>
            <person name="Kyrpides N."/>
            <person name="Mikhailova N."/>
            <person name="Richardson P."/>
        </authorList>
    </citation>
    <scope>NUCLEOTIDE SEQUENCE</scope>
    <source>
        <strain evidence="7">BNC1</strain>
    </source>
</reference>
<dbReference type="Gene3D" id="3.40.309.10">
    <property type="entry name" value="Aldehyde Dehydrogenase, Chain A, domain 2"/>
    <property type="match status" value="1"/>
</dbReference>
<sequence length="509" mass="55416">MIKEALLQTTMKSLEGSRQELFIGGRFRAPSSGRFIPSFDPTTGEVWYEFAEADAADVDAAVTSATKAFHNPAWRRMTQTDRGKLIRRLAELVLEHADELALMETRDNGKLIKEMMAQMRAMPDSYIYFAGMADKLQGDTIPVNKLDSLNYSQREPLGVVGMITPWNSPLMLLTGTLAPCLAIGNTVVVKPSEHATASTLALAELVVEAGIPEGVVNVVTGTGAVTGEALTRHPGLAKIVFTGSTATGRRIAANAAENLIPCQMELGGKSPHVVFSDVDIERAVNGVVSGIFAAAGQTCVAGSRCFVEANIYDRFLEALVERTRHIRVGHPMEESTDVGPLAMKSQLEKIEGYVASGARDGAKIAVGGRRPKDGDLARGWYFEPTVMADARNDMKFMRDELFAPVVGVMPFRDEAEMITLANDTEYGLASGIWTRDIDRAMRFASQIDAGTVWINTYRSAAYMSANGGFKNSGYGRRGGFDVMREFSRSKNVLIDYSGAMQDPFVIRLK</sequence>
<dbReference type="eggNOG" id="COG1012">
    <property type="taxonomic scope" value="Bacteria"/>
</dbReference>
<dbReference type="FunFam" id="3.40.309.10:FF:000012">
    <property type="entry name" value="Betaine aldehyde dehydrogenase"/>
    <property type="match status" value="1"/>
</dbReference>
<organism evidence="7">
    <name type="scientific">Chelativorans sp. (strain BNC1)</name>
    <dbReference type="NCBI Taxonomy" id="266779"/>
    <lineage>
        <taxon>Bacteria</taxon>
        <taxon>Pseudomonadati</taxon>
        <taxon>Pseudomonadota</taxon>
        <taxon>Alphaproteobacteria</taxon>
        <taxon>Hyphomicrobiales</taxon>
        <taxon>Phyllobacteriaceae</taxon>
        <taxon>Chelativorans</taxon>
    </lineage>
</organism>
<gene>
    <name evidence="7" type="ordered locus">Meso_2524</name>
</gene>
<dbReference type="PANTHER" id="PTHR11699">
    <property type="entry name" value="ALDEHYDE DEHYDROGENASE-RELATED"/>
    <property type="match status" value="1"/>
</dbReference>
<evidence type="ECO:0000256" key="2">
    <source>
        <dbReference type="ARBA" id="ARBA00023002"/>
    </source>
</evidence>
<dbReference type="InterPro" id="IPR016163">
    <property type="entry name" value="Ald_DH_C"/>
</dbReference>